<dbReference type="Pfam" id="PF00046">
    <property type="entry name" value="Homeodomain"/>
    <property type="match status" value="1"/>
</dbReference>
<proteinExistence type="predicted"/>
<sequence length="637" mass="73617">MPQHYLFNDGRQVNSYQKKRIRNILSLPLGNSTRNENIPPPEKPTEQPNLSTTNTNPNSTLKNNTAPSTNRSTNVEISQPQQLVNDNTPGSIGTSKREIEIGSSSNIQHLILEASQVHVPPLPSRQPLKPKNDLARLSQTQRSLAHKISTTTKRNSSQILVSDKELYLSLDNIVGPQKKRQKTNMPELEQQKFQSSKIIADWNIRRKQLVVQPPINQPCLINSVNTSEPVLQLITQPENSLSTNQESEPECVEVETNFLVSSKPLRDEISTNDTALDILWQNSERQYIQLFTESQLNILNERFKKDDIIEENEKVELGRKFGVESEEIGNWFMVQKWKKTKDLTMKKKSREIVSIYENKEVIQPIQEGREMSFKKPLPTDSFDVLLLENGRNDFSCFLNTTLNMLYSCQDLRNSINKDRLEASEPDILLKNVFRKTVKTVAKLRLALPVGLHEGPNDVHRAFEELLKILNVDFNSIEFKSKKETRCAINHNIIRVGEIQSQLYSYLMVRESGTFEEVYRKKFPLNEQKLKSNNYLKTMRIQSINPSGKYHVMLVANERNHKILDFTSDSVIQMYGLQWRVISFAEFIPDPNPKKSHYKCWVRCEDIWCCVNDSYVEKITSYVDFSKFNIRALVFEKV</sequence>
<dbReference type="STRING" id="31234.E3NCX5"/>
<dbReference type="HOGENOM" id="CLU_429748_0_0_1"/>
<gene>
    <name evidence="6" type="ORF">CRE_24206</name>
</gene>
<reference evidence="6" key="1">
    <citation type="submission" date="2007-07" db="EMBL/GenBank/DDBJ databases">
        <title>PCAP assembly of the Caenorhabditis remanei genome.</title>
        <authorList>
            <consortium name="The Caenorhabditis remanei Sequencing Consortium"/>
            <person name="Wilson R.K."/>
        </authorList>
    </citation>
    <scope>NUCLEOTIDE SEQUENCE [LARGE SCALE GENOMIC DNA]</scope>
    <source>
        <strain evidence="6">PB4641</strain>
    </source>
</reference>
<dbReference type="Gene3D" id="1.10.10.60">
    <property type="entry name" value="Homeodomain-like"/>
    <property type="match status" value="1"/>
</dbReference>
<dbReference type="GO" id="GO:0005634">
    <property type="term" value="C:nucleus"/>
    <property type="evidence" value="ECO:0007669"/>
    <property type="project" value="UniProtKB-SubCell"/>
</dbReference>
<evidence type="ECO:0000256" key="2">
    <source>
        <dbReference type="PROSITE-ProRule" id="PRU00108"/>
    </source>
</evidence>
<dbReference type="Proteomes" id="UP000008281">
    <property type="component" value="Unassembled WGS sequence"/>
</dbReference>
<keyword evidence="7" id="KW-1185">Reference proteome</keyword>
<name>E3NCX5_CAERE</name>
<dbReference type="PROSITE" id="PS50071">
    <property type="entry name" value="HOMEOBOX_2"/>
    <property type="match status" value="1"/>
</dbReference>
<evidence type="ECO:0000256" key="4">
    <source>
        <dbReference type="SAM" id="MobiDB-lite"/>
    </source>
</evidence>
<feature type="DNA-binding region" description="Homeobox" evidence="2">
    <location>
        <begin position="284"/>
        <end position="343"/>
    </location>
</feature>
<feature type="compositionally biased region" description="Low complexity" evidence="4">
    <location>
        <begin position="48"/>
        <end position="65"/>
    </location>
</feature>
<comment type="subcellular location">
    <subcellularLocation>
        <location evidence="1 2 3">Nucleus</location>
    </subcellularLocation>
</comment>
<keyword evidence="2 3" id="KW-0539">Nucleus</keyword>
<protein>
    <recommendedName>
        <fullName evidence="5">Homeobox domain-containing protein</fullName>
    </recommendedName>
</protein>
<feature type="domain" description="Homeobox" evidence="5">
    <location>
        <begin position="282"/>
        <end position="342"/>
    </location>
</feature>
<dbReference type="InterPro" id="IPR009057">
    <property type="entry name" value="Homeodomain-like_sf"/>
</dbReference>
<feature type="compositionally biased region" description="Polar residues" evidence="4">
    <location>
        <begin position="66"/>
        <end position="90"/>
    </location>
</feature>
<dbReference type="FunCoup" id="E3NCX5">
    <property type="interactions" value="623"/>
</dbReference>
<dbReference type="AlphaFoldDB" id="E3NCX5"/>
<evidence type="ECO:0000313" key="7">
    <source>
        <dbReference type="Proteomes" id="UP000008281"/>
    </source>
</evidence>
<organism evidence="7">
    <name type="scientific">Caenorhabditis remanei</name>
    <name type="common">Caenorhabditis vulgaris</name>
    <dbReference type="NCBI Taxonomy" id="31234"/>
    <lineage>
        <taxon>Eukaryota</taxon>
        <taxon>Metazoa</taxon>
        <taxon>Ecdysozoa</taxon>
        <taxon>Nematoda</taxon>
        <taxon>Chromadorea</taxon>
        <taxon>Rhabditida</taxon>
        <taxon>Rhabditina</taxon>
        <taxon>Rhabditomorpha</taxon>
        <taxon>Rhabditoidea</taxon>
        <taxon>Rhabditidae</taxon>
        <taxon>Peloderinae</taxon>
        <taxon>Caenorhabditis</taxon>
    </lineage>
</organism>
<evidence type="ECO:0000256" key="3">
    <source>
        <dbReference type="RuleBase" id="RU000682"/>
    </source>
</evidence>
<dbReference type="InParanoid" id="E3NCX5"/>
<evidence type="ECO:0000259" key="5">
    <source>
        <dbReference type="PROSITE" id="PS50071"/>
    </source>
</evidence>
<dbReference type="InterPro" id="IPR001356">
    <property type="entry name" value="HD"/>
</dbReference>
<dbReference type="GO" id="GO:0003677">
    <property type="term" value="F:DNA binding"/>
    <property type="evidence" value="ECO:0007669"/>
    <property type="project" value="UniProtKB-UniRule"/>
</dbReference>
<accession>E3NCX5</accession>
<feature type="region of interest" description="Disordered" evidence="4">
    <location>
        <begin position="24"/>
        <end position="90"/>
    </location>
</feature>
<dbReference type="EMBL" id="DS268603">
    <property type="protein sequence ID" value="EFO93390.1"/>
    <property type="molecule type" value="Genomic_DNA"/>
</dbReference>
<evidence type="ECO:0000313" key="6">
    <source>
        <dbReference type="EMBL" id="EFO93390.1"/>
    </source>
</evidence>
<keyword evidence="2 3" id="KW-0371">Homeobox</keyword>
<evidence type="ECO:0000256" key="1">
    <source>
        <dbReference type="ARBA" id="ARBA00004123"/>
    </source>
</evidence>
<dbReference type="SUPFAM" id="SSF46689">
    <property type="entry name" value="Homeodomain-like"/>
    <property type="match status" value="1"/>
</dbReference>
<keyword evidence="2 3" id="KW-0238">DNA-binding</keyword>